<evidence type="ECO:0000256" key="1">
    <source>
        <dbReference type="ARBA" id="ARBA00007074"/>
    </source>
</evidence>
<dbReference type="InterPro" id="IPR038765">
    <property type="entry name" value="Papain-like_cys_pep_sf"/>
</dbReference>
<comment type="similarity">
    <text evidence="1">Belongs to the peptidase C40 family.</text>
</comment>
<dbReference type="Proteomes" id="UP001500124">
    <property type="component" value="Unassembled WGS sequence"/>
</dbReference>
<evidence type="ECO:0000313" key="7">
    <source>
        <dbReference type="EMBL" id="GAA5081623.1"/>
    </source>
</evidence>
<dbReference type="InterPro" id="IPR051794">
    <property type="entry name" value="PG_Endopeptidase_C40"/>
</dbReference>
<feature type="region of interest" description="Disordered" evidence="5">
    <location>
        <begin position="1"/>
        <end position="165"/>
    </location>
</feature>
<keyword evidence="2" id="KW-0645">Protease</keyword>
<organism evidence="7 8">
    <name type="scientific">Streptomyces similanensis</name>
    <dbReference type="NCBI Taxonomy" id="1274988"/>
    <lineage>
        <taxon>Bacteria</taxon>
        <taxon>Bacillati</taxon>
        <taxon>Actinomycetota</taxon>
        <taxon>Actinomycetes</taxon>
        <taxon>Kitasatosporales</taxon>
        <taxon>Streptomycetaceae</taxon>
        <taxon>Streptomyces</taxon>
    </lineage>
</organism>
<reference evidence="8" key="1">
    <citation type="journal article" date="2019" name="Int. J. Syst. Evol. Microbiol.">
        <title>The Global Catalogue of Microorganisms (GCM) 10K type strain sequencing project: providing services to taxonomists for standard genome sequencing and annotation.</title>
        <authorList>
            <consortium name="The Broad Institute Genomics Platform"/>
            <consortium name="The Broad Institute Genome Sequencing Center for Infectious Disease"/>
            <person name="Wu L."/>
            <person name="Ma J."/>
        </authorList>
    </citation>
    <scope>NUCLEOTIDE SEQUENCE [LARGE SCALE GENOMIC DNA]</scope>
    <source>
        <strain evidence="8">JCM 18410</strain>
    </source>
</reference>
<proteinExistence type="inferred from homology"/>
<dbReference type="PANTHER" id="PTHR47359">
    <property type="entry name" value="PEPTIDOGLYCAN DL-ENDOPEPTIDASE CWLO"/>
    <property type="match status" value="1"/>
</dbReference>
<keyword evidence="8" id="KW-1185">Reference proteome</keyword>
<feature type="compositionally biased region" description="Basic and acidic residues" evidence="5">
    <location>
        <begin position="118"/>
        <end position="134"/>
    </location>
</feature>
<comment type="caution">
    <text evidence="7">The sequence shown here is derived from an EMBL/GenBank/DDBJ whole genome shotgun (WGS) entry which is preliminary data.</text>
</comment>
<dbReference type="SUPFAM" id="SSF54001">
    <property type="entry name" value="Cysteine proteinases"/>
    <property type="match status" value="1"/>
</dbReference>
<feature type="compositionally biased region" description="Pro residues" evidence="5">
    <location>
        <begin position="23"/>
        <end position="33"/>
    </location>
</feature>
<keyword evidence="3" id="KW-0378">Hydrolase</keyword>
<dbReference type="PANTHER" id="PTHR47359:SF3">
    <property type="entry name" value="NLP_P60 DOMAIN-CONTAINING PROTEIN-RELATED"/>
    <property type="match status" value="1"/>
</dbReference>
<dbReference type="Pfam" id="PF00877">
    <property type="entry name" value="NLPC_P60"/>
    <property type="match status" value="1"/>
</dbReference>
<feature type="domain" description="NlpC/P60" evidence="6">
    <location>
        <begin position="367"/>
        <end position="488"/>
    </location>
</feature>
<evidence type="ECO:0000259" key="6">
    <source>
        <dbReference type="PROSITE" id="PS51935"/>
    </source>
</evidence>
<accession>A0ABP9LRL8</accession>
<evidence type="ECO:0000256" key="2">
    <source>
        <dbReference type="ARBA" id="ARBA00022670"/>
    </source>
</evidence>
<evidence type="ECO:0000256" key="4">
    <source>
        <dbReference type="ARBA" id="ARBA00022807"/>
    </source>
</evidence>
<feature type="compositionally biased region" description="Low complexity" evidence="5">
    <location>
        <begin position="34"/>
        <end position="43"/>
    </location>
</feature>
<evidence type="ECO:0000313" key="8">
    <source>
        <dbReference type="Proteomes" id="UP001500124"/>
    </source>
</evidence>
<protein>
    <recommendedName>
        <fullName evidence="6">NlpC/P60 domain-containing protein</fullName>
    </recommendedName>
</protein>
<dbReference type="PROSITE" id="PS51935">
    <property type="entry name" value="NLPC_P60"/>
    <property type="match status" value="1"/>
</dbReference>
<dbReference type="EMBL" id="BAABKC010000144">
    <property type="protein sequence ID" value="GAA5081623.1"/>
    <property type="molecule type" value="Genomic_DNA"/>
</dbReference>
<evidence type="ECO:0000256" key="5">
    <source>
        <dbReference type="SAM" id="MobiDB-lite"/>
    </source>
</evidence>
<dbReference type="InterPro" id="IPR000064">
    <property type="entry name" value="NLP_P60_dom"/>
</dbReference>
<feature type="compositionally biased region" description="Low complexity" evidence="5">
    <location>
        <begin position="11"/>
        <end position="22"/>
    </location>
</feature>
<keyword evidence="4" id="KW-0788">Thiol protease</keyword>
<feature type="region of interest" description="Disordered" evidence="5">
    <location>
        <begin position="216"/>
        <end position="252"/>
    </location>
</feature>
<feature type="compositionally biased region" description="Basic and acidic residues" evidence="5">
    <location>
        <begin position="62"/>
        <end position="80"/>
    </location>
</feature>
<name>A0ABP9LRL8_9ACTN</name>
<sequence length="488" mass="49060">MASHRKPVPTVPHATAPAAPAAPAAPVPVPSGPVPAASVALVPQGVQGASLDAPGGTPSPEEVERKIDELYRRADSHGAAENRNGTLRNGTLSGRAGGRGEESGHGERGPGGGGRGGAGDERGGGGRGEAETARDGAAGTGERGARQRGRGAALRDGASQRADMLTRAREMLSAFTAAPYRPAPSDPDAAALLLADAPRGYFEQAQLMSRLTARQKVRAGERAAQRPPAAGQSPSGAVHGQRVRSGPSAAPRYDIRAAKTAVQRKLATARALVEATGTPPAPLTTTTVPVAATALAPTDAHVTTSAAVPTNVQVTTAAAVPTDAPVTFAADAPVAVMAPDAAVAVETPAPLSAAVDEGVRRDGAPSGAEAHKALAFARAQIGKPYVWGAAGPGSYDCSGLTQAAWKAAGVALPRSLRDQSRAGTTVPAAEALPGDLVFFHDSHGEVGHVGVYAGHGMMIHAPEPGAYVREDPVRQGGAPAVHHVVRPA</sequence>
<evidence type="ECO:0000256" key="3">
    <source>
        <dbReference type="ARBA" id="ARBA00022801"/>
    </source>
</evidence>
<dbReference type="RefSeq" id="WP_345672565.1">
    <property type="nucleotide sequence ID" value="NZ_BAABKC010000144.1"/>
</dbReference>
<gene>
    <name evidence="7" type="ORF">GCM10023336_75690</name>
</gene>
<feature type="compositionally biased region" description="Basic and acidic residues" evidence="5">
    <location>
        <begin position="98"/>
        <end position="108"/>
    </location>
</feature>
<dbReference type="Gene3D" id="3.90.1720.10">
    <property type="entry name" value="endopeptidase domain like (from Nostoc punctiforme)"/>
    <property type="match status" value="1"/>
</dbReference>
<feature type="compositionally biased region" description="Polar residues" evidence="5">
    <location>
        <begin position="83"/>
        <end position="92"/>
    </location>
</feature>